<evidence type="ECO:0000313" key="4">
    <source>
        <dbReference type="Proteomes" id="UP000051085"/>
    </source>
</evidence>
<dbReference type="InterPro" id="IPR051044">
    <property type="entry name" value="MAG_DAG_Lipase"/>
</dbReference>
<dbReference type="Gene3D" id="3.40.50.1820">
    <property type="entry name" value="alpha/beta hydrolase"/>
    <property type="match status" value="1"/>
</dbReference>
<feature type="active site" description="Charge relay system" evidence="1">
    <location>
        <position position="229"/>
    </location>
</feature>
<evidence type="ECO:0000256" key="1">
    <source>
        <dbReference type="PIRSR" id="PIRSR017388-1"/>
    </source>
</evidence>
<dbReference type="EMBL" id="AZGO01000047">
    <property type="protein sequence ID" value="KRM36778.1"/>
    <property type="molecule type" value="Genomic_DNA"/>
</dbReference>
<evidence type="ECO:0000313" key="3">
    <source>
        <dbReference type="EMBL" id="KRM36778.1"/>
    </source>
</evidence>
<dbReference type="PIRSF" id="PIRSF017388">
    <property type="entry name" value="Esterase_lipase"/>
    <property type="match status" value="1"/>
</dbReference>
<accession>A0A922PUX8</accession>
<feature type="active site" description="Charge relay system" evidence="1">
    <location>
        <position position="197"/>
    </location>
</feature>
<feature type="active site" description="Nucleophile" evidence="1">
    <location>
        <position position="97"/>
    </location>
</feature>
<dbReference type="GO" id="GO:0052689">
    <property type="term" value="F:carboxylic ester hydrolase activity"/>
    <property type="evidence" value="ECO:0007669"/>
    <property type="project" value="InterPro"/>
</dbReference>
<dbReference type="SUPFAM" id="SSF53474">
    <property type="entry name" value="alpha/beta-Hydrolases"/>
    <property type="match status" value="1"/>
</dbReference>
<gene>
    <name evidence="3" type="ORF">FD34_GL000016</name>
</gene>
<feature type="domain" description="Serine aminopeptidase S33" evidence="2">
    <location>
        <begin position="19"/>
        <end position="232"/>
    </location>
</feature>
<reference evidence="3 4" key="1">
    <citation type="journal article" date="2015" name="Genome Announc.">
        <title>Expanding the biotechnology potential of lactobacilli through comparative genomics of 213 strains and associated genera.</title>
        <authorList>
            <person name="Sun Z."/>
            <person name="Harris H.M."/>
            <person name="McCann A."/>
            <person name="Guo C."/>
            <person name="Argimon S."/>
            <person name="Zhang W."/>
            <person name="Yang X."/>
            <person name="Jeffery I.B."/>
            <person name="Cooney J.C."/>
            <person name="Kagawa T.F."/>
            <person name="Liu W."/>
            <person name="Song Y."/>
            <person name="Salvetti E."/>
            <person name="Wrobel A."/>
            <person name="Rasinkangas P."/>
            <person name="Parkhill J."/>
            <person name="Rea M.C."/>
            <person name="O'Sullivan O."/>
            <person name="Ritari J."/>
            <person name="Douillard F.P."/>
            <person name="Paul Ross R."/>
            <person name="Yang R."/>
            <person name="Briner A.E."/>
            <person name="Felis G.E."/>
            <person name="de Vos W.M."/>
            <person name="Barrangou R."/>
            <person name="Klaenhammer T.R."/>
            <person name="Caufield P.W."/>
            <person name="Cui Y."/>
            <person name="Zhang H."/>
            <person name="O'Toole P.W."/>
        </authorList>
    </citation>
    <scope>NUCLEOTIDE SEQUENCE [LARGE SCALE GENOMIC DNA]</scope>
    <source>
        <strain evidence="3 4">DSM 8475</strain>
    </source>
</reference>
<dbReference type="Proteomes" id="UP000051085">
    <property type="component" value="Unassembled WGS sequence"/>
</dbReference>
<evidence type="ECO:0000259" key="2">
    <source>
        <dbReference type="Pfam" id="PF12146"/>
    </source>
</evidence>
<dbReference type="InterPro" id="IPR029058">
    <property type="entry name" value="AB_hydrolase_fold"/>
</dbReference>
<dbReference type="InterPro" id="IPR012354">
    <property type="entry name" value="Esterase_lipase"/>
</dbReference>
<dbReference type="InterPro" id="IPR022742">
    <property type="entry name" value="Hydrolase_4"/>
</dbReference>
<protein>
    <submittedName>
        <fullName evidence="3">Esterase lipase-like protein</fullName>
    </submittedName>
</protein>
<dbReference type="PANTHER" id="PTHR11614">
    <property type="entry name" value="PHOSPHOLIPASE-RELATED"/>
    <property type="match status" value="1"/>
</dbReference>
<organism evidence="3 4">
    <name type="scientific">Limosilactobacillus pontis DSM 8475</name>
    <dbReference type="NCBI Taxonomy" id="1423794"/>
    <lineage>
        <taxon>Bacteria</taxon>
        <taxon>Bacillati</taxon>
        <taxon>Bacillota</taxon>
        <taxon>Bacilli</taxon>
        <taxon>Lactobacillales</taxon>
        <taxon>Lactobacillaceae</taxon>
        <taxon>Limosilactobacillus</taxon>
    </lineage>
</organism>
<proteinExistence type="predicted"/>
<comment type="caution">
    <text evidence="3">The sequence shown here is derived from an EMBL/GenBank/DDBJ whole genome shotgun (WGS) entry which is preliminary data.</text>
</comment>
<dbReference type="Pfam" id="PF12146">
    <property type="entry name" value="Hydrolase_4"/>
    <property type="match status" value="1"/>
</dbReference>
<dbReference type="AlphaFoldDB" id="A0A922PUX8"/>
<sequence>MVAMKKYPGEPFYFNGGRPAVILLHAYSGNSNDVRMLGRALQKHGYTVYAPVFTGHGGDPCRILSDGNPDAWWEDTQLAIRRLRDSGHDQLAIFGLSLGGLFATRALENDQQLRGGGVFASPITSWGRSNVPEYFPRLAMNYYHREQTPAATVATKMAWIKDHLPAQLAAIQAMTKQLDANLDRLHQPFFIAQGGHDEMIDSDSGAQLAQRLRDQGTPVDYHFYPNATHLLTVNTAHRQLFNDVNDYLQKLFEVSDDNENK</sequence>
<name>A0A922PUX8_9LACO</name>